<dbReference type="VEuPathDB" id="PlasmoDB:PVX_093725"/>
<reference evidence="1 2" key="1">
    <citation type="submission" date="2016-07" db="EMBL/GenBank/DDBJ databases">
        <authorList>
            <consortium name="Pathogen Informatics"/>
        </authorList>
    </citation>
    <scope>NUCLEOTIDE SEQUENCE [LARGE SCALE GENOMIC DNA]</scope>
</reference>
<dbReference type="EMBL" id="FLYI01000066">
    <property type="protein sequence ID" value="SCA81776.1"/>
    <property type="molecule type" value="Genomic_DNA"/>
</dbReference>
<evidence type="ECO:0000313" key="1">
    <source>
        <dbReference type="EMBL" id="SCA81776.1"/>
    </source>
</evidence>
<proteinExistence type="predicted"/>
<protein>
    <submittedName>
        <fullName evidence="1">VIR protein</fullName>
    </submittedName>
</protein>
<name>A0A1G4E3R5_PLAVI</name>
<dbReference type="VEuPathDB" id="PlasmoDB:PVW1_050006800"/>
<sequence length="378" mass="42967">MFKTRKDDFFAKLEERYSFLWDFPLSGTYTLFLLSDNAEASISGLCSVLSKEDSKCDFSSVCASVGTLLLRLNDKLDEQTKSNFSKKCEYLNYWIYHIIKDHLECENIGLFYERLNGIKKPFIPEGHRCDLQDFKIGKEEFLQKKTLFFHTEILQWIKNEYEGINNNDRTEYNQYLGEAYNFYKGIICSSDSQIKENADEELKNFKNIFNDTITSLKKKKIGIWQPVIPEKNESMCSNVSPRNPGELSQAGSELLGPLQQKLQEGGISGLQGTLGSGAAALTNQSTRDQDFNGNLPEEVKPNKGGTIASSLAGSCFFLGMMYKFTPMGSWINTKVLGRNKLMDNMEKNHYELLLNGVGNREMSLSDTMYRISYNSAAN</sequence>
<dbReference type="VEuPathDB" id="PlasmoDB:PVPAM_090005100"/>
<dbReference type="VEuPathDB" id="PlasmoDB:PVP01_0003780"/>
<accession>A0A1G4E3R5</accession>
<dbReference type="Proteomes" id="UP000305196">
    <property type="component" value="Unassembled WGS sequence"/>
</dbReference>
<dbReference type="AlphaFoldDB" id="A0A1G4E3R5"/>
<organism evidence="1 2">
    <name type="scientific">Plasmodium vivax</name>
    <name type="common">malaria parasite P. vivax</name>
    <dbReference type="NCBI Taxonomy" id="5855"/>
    <lineage>
        <taxon>Eukaryota</taxon>
        <taxon>Sar</taxon>
        <taxon>Alveolata</taxon>
        <taxon>Apicomplexa</taxon>
        <taxon>Aconoidasida</taxon>
        <taxon>Haemosporida</taxon>
        <taxon>Plasmodiidae</taxon>
        <taxon>Plasmodium</taxon>
        <taxon>Plasmodium (Plasmodium)</taxon>
    </lineage>
</organism>
<dbReference type="InterPro" id="IPR008780">
    <property type="entry name" value="Plasmodium_Vir"/>
</dbReference>
<gene>
    <name evidence="1" type="ORF">PVC01_000032800</name>
</gene>
<evidence type="ECO:0000313" key="2">
    <source>
        <dbReference type="Proteomes" id="UP000305196"/>
    </source>
</evidence>
<dbReference type="Pfam" id="PF05795">
    <property type="entry name" value="Plasmodium_Vir"/>
    <property type="match status" value="1"/>
</dbReference>